<dbReference type="Proteomes" id="UP000789831">
    <property type="component" value="Unassembled WGS sequence"/>
</dbReference>
<protein>
    <submittedName>
        <fullName evidence="1">81_t:CDS:1</fullName>
    </submittedName>
</protein>
<sequence>MAKDTSNGVSISDFYGSSTCFSTTPPSSPPSPVKLLTVLPFALPSPVKLPIIPPSPTSPHLPPVKIPTTLPSALPPLTPLPPVKLPTISISPPLSP</sequence>
<gene>
    <name evidence="1" type="ORF">AGERDE_LOCUS9507</name>
</gene>
<dbReference type="AlphaFoldDB" id="A0A9N9CRF8"/>
<organism evidence="1 2">
    <name type="scientific">Ambispora gerdemannii</name>
    <dbReference type="NCBI Taxonomy" id="144530"/>
    <lineage>
        <taxon>Eukaryota</taxon>
        <taxon>Fungi</taxon>
        <taxon>Fungi incertae sedis</taxon>
        <taxon>Mucoromycota</taxon>
        <taxon>Glomeromycotina</taxon>
        <taxon>Glomeromycetes</taxon>
        <taxon>Archaeosporales</taxon>
        <taxon>Ambisporaceae</taxon>
        <taxon>Ambispora</taxon>
    </lineage>
</organism>
<accession>A0A9N9CRF8</accession>
<keyword evidence="2" id="KW-1185">Reference proteome</keyword>
<dbReference type="EMBL" id="CAJVPL010002399">
    <property type="protein sequence ID" value="CAG8609254.1"/>
    <property type="molecule type" value="Genomic_DNA"/>
</dbReference>
<comment type="caution">
    <text evidence="1">The sequence shown here is derived from an EMBL/GenBank/DDBJ whole genome shotgun (WGS) entry which is preliminary data.</text>
</comment>
<reference evidence="1" key="1">
    <citation type="submission" date="2021-06" db="EMBL/GenBank/DDBJ databases">
        <authorList>
            <person name="Kallberg Y."/>
            <person name="Tangrot J."/>
            <person name="Rosling A."/>
        </authorList>
    </citation>
    <scope>NUCLEOTIDE SEQUENCE</scope>
    <source>
        <strain evidence="1">MT106</strain>
    </source>
</reference>
<evidence type="ECO:0000313" key="1">
    <source>
        <dbReference type="EMBL" id="CAG8609254.1"/>
    </source>
</evidence>
<evidence type="ECO:0000313" key="2">
    <source>
        <dbReference type="Proteomes" id="UP000789831"/>
    </source>
</evidence>
<proteinExistence type="predicted"/>
<name>A0A9N9CRF8_9GLOM</name>